<proteinExistence type="predicted"/>
<reference evidence="5" key="1">
    <citation type="journal article" date="2020" name="Cell">
        <title>Large-Scale Comparative Analyses of Tick Genomes Elucidate Their Genetic Diversity and Vector Capacities.</title>
        <authorList>
            <consortium name="Tick Genome and Microbiome Consortium (TIGMIC)"/>
            <person name="Jia N."/>
            <person name="Wang J."/>
            <person name="Shi W."/>
            <person name="Du L."/>
            <person name="Sun Y."/>
            <person name="Zhan W."/>
            <person name="Jiang J.F."/>
            <person name="Wang Q."/>
            <person name="Zhang B."/>
            <person name="Ji P."/>
            <person name="Bell-Sakyi L."/>
            <person name="Cui X.M."/>
            <person name="Yuan T.T."/>
            <person name="Jiang B.G."/>
            <person name="Yang W.F."/>
            <person name="Lam T.T."/>
            <person name="Chang Q.C."/>
            <person name="Ding S.J."/>
            <person name="Wang X.J."/>
            <person name="Zhu J.G."/>
            <person name="Ruan X.D."/>
            <person name="Zhao L."/>
            <person name="Wei J.T."/>
            <person name="Ye R.Z."/>
            <person name="Que T.C."/>
            <person name="Du C.H."/>
            <person name="Zhou Y.H."/>
            <person name="Cheng J.X."/>
            <person name="Dai P.F."/>
            <person name="Guo W.B."/>
            <person name="Han X.H."/>
            <person name="Huang E.J."/>
            <person name="Li L.F."/>
            <person name="Wei W."/>
            <person name="Gao Y.C."/>
            <person name="Liu J.Z."/>
            <person name="Shao H.Z."/>
            <person name="Wang X."/>
            <person name="Wang C.C."/>
            <person name="Yang T.C."/>
            <person name="Huo Q.B."/>
            <person name="Li W."/>
            <person name="Chen H.Y."/>
            <person name="Chen S.E."/>
            <person name="Zhou L.G."/>
            <person name="Ni X.B."/>
            <person name="Tian J.H."/>
            <person name="Sheng Y."/>
            <person name="Liu T."/>
            <person name="Pan Y.S."/>
            <person name="Xia L.Y."/>
            <person name="Li J."/>
            <person name="Zhao F."/>
            <person name="Cao W.C."/>
        </authorList>
    </citation>
    <scope>NUCLEOTIDE SEQUENCE</scope>
    <source>
        <strain evidence="5">Rsan-2018</strain>
    </source>
</reference>
<dbReference type="InterPro" id="IPR052728">
    <property type="entry name" value="O2_lipid_transport_reg"/>
</dbReference>
<dbReference type="EMBL" id="JABSTV010001245">
    <property type="protein sequence ID" value="KAH7983673.1"/>
    <property type="molecule type" value="Genomic_DNA"/>
</dbReference>
<sequence length="352" mass="38713">MKLLLVLLAFVPLLCAEDGLTEAVTGSTTTSIAKIETTHETTTMESTTETTTETTTTELTTELTTESTTETTPFGHTDVPEVTTLDLDDFIDGFVKDLSKRVGPAVSVILSDENITEECSGALLKVMLGLRSKSPWALLMVDSNGRPAPGTLNGATGSYGDYEECLGVHHRPSNGDAAIYGQYCSLFMTLPLGFAHSPWKYLMAFAVTINTRKLLNCDFKEGSDNQILASFAGIKVFSTTWVILGHTYFIVDISALRALSLRRFRCAIQAAGNYLEAKQPGHECSPFYWYISVDWQLYMVFCAVPLIMIRREKLGVFLLLGSTVATAAYVIFQTYTLDYQPLPLLLSDPNQE</sequence>
<feature type="transmembrane region" description="Helical" evidence="2">
    <location>
        <begin position="287"/>
        <end position="309"/>
    </location>
</feature>
<keyword evidence="2" id="KW-0812">Transmembrane</keyword>
<feature type="compositionally biased region" description="Low complexity" evidence="1">
    <location>
        <begin position="40"/>
        <end position="72"/>
    </location>
</feature>
<keyword evidence="3" id="KW-0732">Signal</keyword>
<accession>A0A9D4TA95</accession>
<keyword evidence="6" id="KW-1185">Reference proteome</keyword>
<feature type="signal peptide" evidence="3">
    <location>
        <begin position="1"/>
        <end position="16"/>
    </location>
</feature>
<evidence type="ECO:0000256" key="1">
    <source>
        <dbReference type="SAM" id="MobiDB-lite"/>
    </source>
</evidence>
<dbReference type="Proteomes" id="UP000821837">
    <property type="component" value="Chromosome 1"/>
</dbReference>
<evidence type="ECO:0000259" key="4">
    <source>
        <dbReference type="SMART" id="SM00703"/>
    </source>
</evidence>
<gene>
    <name evidence="5" type="ORF">HPB52_013414</name>
</gene>
<dbReference type="AlphaFoldDB" id="A0A9D4TA95"/>
<dbReference type="VEuPathDB" id="VectorBase:RSAN_046801"/>
<keyword evidence="2" id="KW-1133">Transmembrane helix</keyword>
<dbReference type="InterPro" id="IPR006621">
    <property type="entry name" value="Nose-resist-to-fluoxetine_N"/>
</dbReference>
<feature type="chain" id="PRO_5039556873" description="Nose resistant-to-fluoxetine protein N-terminal domain-containing protein" evidence="3">
    <location>
        <begin position="17"/>
        <end position="352"/>
    </location>
</feature>
<evidence type="ECO:0000256" key="2">
    <source>
        <dbReference type="SAM" id="Phobius"/>
    </source>
</evidence>
<dbReference type="VEuPathDB" id="VectorBase:RSAN_047181"/>
<reference evidence="5" key="2">
    <citation type="submission" date="2021-09" db="EMBL/GenBank/DDBJ databases">
        <authorList>
            <person name="Jia N."/>
            <person name="Wang J."/>
            <person name="Shi W."/>
            <person name="Du L."/>
            <person name="Sun Y."/>
            <person name="Zhan W."/>
            <person name="Jiang J."/>
            <person name="Wang Q."/>
            <person name="Zhang B."/>
            <person name="Ji P."/>
            <person name="Sakyi L.B."/>
            <person name="Cui X."/>
            <person name="Yuan T."/>
            <person name="Jiang B."/>
            <person name="Yang W."/>
            <person name="Lam T.T.-Y."/>
            <person name="Chang Q."/>
            <person name="Ding S."/>
            <person name="Wang X."/>
            <person name="Zhu J."/>
            <person name="Ruan X."/>
            <person name="Zhao L."/>
            <person name="Wei J."/>
            <person name="Que T."/>
            <person name="Du C."/>
            <person name="Cheng J."/>
            <person name="Dai P."/>
            <person name="Han X."/>
            <person name="Huang E."/>
            <person name="Gao Y."/>
            <person name="Liu J."/>
            <person name="Shao H."/>
            <person name="Ye R."/>
            <person name="Li L."/>
            <person name="Wei W."/>
            <person name="Wang X."/>
            <person name="Wang C."/>
            <person name="Huo Q."/>
            <person name="Li W."/>
            <person name="Guo W."/>
            <person name="Chen H."/>
            <person name="Chen S."/>
            <person name="Zhou L."/>
            <person name="Zhou L."/>
            <person name="Ni X."/>
            <person name="Tian J."/>
            <person name="Zhou Y."/>
            <person name="Sheng Y."/>
            <person name="Liu T."/>
            <person name="Pan Y."/>
            <person name="Xia L."/>
            <person name="Li J."/>
            <person name="Zhao F."/>
            <person name="Cao W."/>
        </authorList>
    </citation>
    <scope>NUCLEOTIDE SEQUENCE</scope>
    <source>
        <strain evidence="5">Rsan-2018</strain>
        <tissue evidence="5">Larvae</tissue>
    </source>
</reference>
<comment type="caution">
    <text evidence="5">The sequence shown here is derived from an EMBL/GenBank/DDBJ whole genome shotgun (WGS) entry which is preliminary data.</text>
</comment>
<dbReference type="Pfam" id="PF20146">
    <property type="entry name" value="NRF"/>
    <property type="match status" value="1"/>
</dbReference>
<feature type="transmembrane region" description="Helical" evidence="2">
    <location>
        <begin position="316"/>
        <end position="335"/>
    </location>
</feature>
<feature type="domain" description="Nose resistant-to-fluoxetine protein N-terminal" evidence="4">
    <location>
        <begin position="116"/>
        <end position="236"/>
    </location>
</feature>
<feature type="region of interest" description="Disordered" evidence="1">
    <location>
        <begin position="35"/>
        <end position="79"/>
    </location>
</feature>
<evidence type="ECO:0000256" key="3">
    <source>
        <dbReference type="SAM" id="SignalP"/>
    </source>
</evidence>
<dbReference type="PANTHER" id="PTHR11161">
    <property type="entry name" value="O-ACYLTRANSFERASE"/>
    <property type="match status" value="1"/>
</dbReference>
<dbReference type="PANTHER" id="PTHR11161:SF0">
    <property type="entry name" value="O-ACYLTRANSFERASE LIKE PROTEIN"/>
    <property type="match status" value="1"/>
</dbReference>
<organism evidence="5 6">
    <name type="scientific">Rhipicephalus sanguineus</name>
    <name type="common">Brown dog tick</name>
    <name type="synonym">Ixodes sanguineus</name>
    <dbReference type="NCBI Taxonomy" id="34632"/>
    <lineage>
        <taxon>Eukaryota</taxon>
        <taxon>Metazoa</taxon>
        <taxon>Ecdysozoa</taxon>
        <taxon>Arthropoda</taxon>
        <taxon>Chelicerata</taxon>
        <taxon>Arachnida</taxon>
        <taxon>Acari</taxon>
        <taxon>Parasitiformes</taxon>
        <taxon>Ixodida</taxon>
        <taxon>Ixodoidea</taxon>
        <taxon>Ixodidae</taxon>
        <taxon>Rhipicephalinae</taxon>
        <taxon>Rhipicephalus</taxon>
        <taxon>Rhipicephalus</taxon>
    </lineage>
</organism>
<evidence type="ECO:0000313" key="5">
    <source>
        <dbReference type="EMBL" id="KAH7983673.1"/>
    </source>
</evidence>
<name>A0A9D4TA95_RHISA</name>
<evidence type="ECO:0000313" key="6">
    <source>
        <dbReference type="Proteomes" id="UP000821837"/>
    </source>
</evidence>
<dbReference type="SMART" id="SM00703">
    <property type="entry name" value="NRF"/>
    <property type="match status" value="1"/>
</dbReference>
<keyword evidence="2" id="KW-0472">Membrane</keyword>
<protein>
    <recommendedName>
        <fullName evidence="4">Nose resistant-to-fluoxetine protein N-terminal domain-containing protein</fullName>
    </recommendedName>
</protein>